<keyword evidence="2" id="KW-0677">Repeat</keyword>
<dbReference type="SUPFAM" id="SSF52058">
    <property type="entry name" value="L domain-like"/>
    <property type="match status" value="1"/>
</dbReference>
<dbReference type="Proteomes" id="UP000019132">
    <property type="component" value="Unassembled WGS sequence"/>
</dbReference>
<dbReference type="PANTHER" id="PTHR48051">
    <property type="match status" value="1"/>
</dbReference>
<reference evidence="3" key="3">
    <citation type="submission" date="2015-02" db="UniProtKB">
        <authorList>
            <consortium name="EnsemblProtists"/>
        </authorList>
    </citation>
    <scope>IDENTIFICATION</scope>
    <source>
        <strain evidence="3">DAOM BR144</strain>
    </source>
</reference>
<dbReference type="InterPro" id="IPR032675">
    <property type="entry name" value="LRR_dom_sf"/>
</dbReference>
<evidence type="ECO:0000313" key="3">
    <source>
        <dbReference type="EnsemblProtists" id="PYU1_T007253"/>
    </source>
</evidence>
<evidence type="ECO:0000256" key="1">
    <source>
        <dbReference type="ARBA" id="ARBA00022614"/>
    </source>
</evidence>
<dbReference type="InterPro" id="IPR050216">
    <property type="entry name" value="LRR_domain-containing"/>
</dbReference>
<dbReference type="Gene3D" id="3.80.10.10">
    <property type="entry name" value="Ribonuclease Inhibitor"/>
    <property type="match status" value="1"/>
</dbReference>
<reference evidence="4" key="1">
    <citation type="journal article" date="2010" name="Genome Biol.">
        <title>Genome sequence of the necrotrophic plant pathogen Pythium ultimum reveals original pathogenicity mechanisms and effector repertoire.</title>
        <authorList>
            <person name="Levesque C.A."/>
            <person name="Brouwer H."/>
            <person name="Cano L."/>
            <person name="Hamilton J.P."/>
            <person name="Holt C."/>
            <person name="Huitema E."/>
            <person name="Raffaele S."/>
            <person name="Robideau G.P."/>
            <person name="Thines M."/>
            <person name="Win J."/>
            <person name="Zerillo M.M."/>
            <person name="Beakes G.W."/>
            <person name="Boore J.L."/>
            <person name="Busam D."/>
            <person name="Dumas B."/>
            <person name="Ferriera S."/>
            <person name="Fuerstenberg S.I."/>
            <person name="Gachon C.M."/>
            <person name="Gaulin E."/>
            <person name="Govers F."/>
            <person name="Grenville-Briggs L."/>
            <person name="Horner N."/>
            <person name="Hostetler J."/>
            <person name="Jiang R.H."/>
            <person name="Johnson J."/>
            <person name="Krajaejun T."/>
            <person name="Lin H."/>
            <person name="Meijer H.J."/>
            <person name="Moore B."/>
            <person name="Morris P."/>
            <person name="Phuntmart V."/>
            <person name="Puiu D."/>
            <person name="Shetty J."/>
            <person name="Stajich J.E."/>
            <person name="Tripathy S."/>
            <person name="Wawra S."/>
            <person name="van West P."/>
            <person name="Whitty B.R."/>
            <person name="Coutinho P.M."/>
            <person name="Henrissat B."/>
            <person name="Martin F."/>
            <person name="Thomas P.D."/>
            <person name="Tyler B.M."/>
            <person name="De Vries R.P."/>
            <person name="Kamoun S."/>
            <person name="Yandell M."/>
            <person name="Tisserat N."/>
            <person name="Buell C.R."/>
        </authorList>
    </citation>
    <scope>NUCLEOTIDE SEQUENCE</scope>
    <source>
        <strain evidence="4">DAOM:BR144</strain>
    </source>
</reference>
<dbReference type="InParanoid" id="K3WQL1"/>
<dbReference type="VEuPathDB" id="FungiDB:PYU1_G007238"/>
<accession>K3WQL1</accession>
<evidence type="ECO:0008006" key="5">
    <source>
        <dbReference type="Google" id="ProtNLM"/>
    </source>
</evidence>
<evidence type="ECO:0000313" key="4">
    <source>
        <dbReference type="Proteomes" id="UP000019132"/>
    </source>
</evidence>
<dbReference type="EnsemblProtists" id="PYU1_T007253">
    <property type="protein sequence ID" value="PYU1_T007253"/>
    <property type="gene ID" value="PYU1_G007238"/>
</dbReference>
<evidence type="ECO:0000256" key="2">
    <source>
        <dbReference type="ARBA" id="ARBA00022737"/>
    </source>
</evidence>
<dbReference type="AlphaFoldDB" id="K3WQL1"/>
<keyword evidence="1" id="KW-0433">Leucine-rich repeat</keyword>
<dbReference type="EMBL" id="GL376629">
    <property type="status" value="NOT_ANNOTATED_CDS"/>
    <property type="molecule type" value="Genomic_DNA"/>
</dbReference>
<dbReference type="eggNOG" id="KOG0619">
    <property type="taxonomic scope" value="Eukaryota"/>
</dbReference>
<sequence length="307" mass="33856">MDGCLVPMRPWFASSYTCAYANINCYTHRTMGAVNKRTEISTEDDAEILTALSAFDSGTLLYLVLSHCSPLRVPPILNKYRSLTMLEIYNSSIFEWPDSAAITIRTHPNLRRLIIVQTKLPSVPNALLHESPVVVVNLIATNLTTLPPEISSSWKRLKYFNMEHGVLREIPSVMASLTTLERLSVSNNLISTTLTALQGAYSVLNFANNPLQALPTTIRDPSKLGVVVFDNTLVADVPSWIYDATTRDSTPSTVSGTGTPFCKHELNMQETNARSNVTPATIECVKPSHRANGYYSLVTATKFMALA</sequence>
<dbReference type="HOGENOM" id="CLU_010354_2_0_1"/>
<dbReference type="OMA" id="YANINCY"/>
<organism evidence="3 4">
    <name type="scientific">Globisporangium ultimum (strain ATCC 200006 / CBS 805.95 / DAOM BR144)</name>
    <name type="common">Pythium ultimum</name>
    <dbReference type="NCBI Taxonomy" id="431595"/>
    <lineage>
        <taxon>Eukaryota</taxon>
        <taxon>Sar</taxon>
        <taxon>Stramenopiles</taxon>
        <taxon>Oomycota</taxon>
        <taxon>Peronosporomycetes</taxon>
        <taxon>Pythiales</taxon>
        <taxon>Pythiaceae</taxon>
        <taxon>Globisporangium</taxon>
    </lineage>
</organism>
<protein>
    <recommendedName>
        <fullName evidence="5">Leucine-rich repeat-containing N-terminal plant-type domain-containing protein</fullName>
    </recommendedName>
</protein>
<proteinExistence type="predicted"/>
<keyword evidence="4" id="KW-1185">Reference proteome</keyword>
<name>K3WQL1_GLOUD</name>
<dbReference type="GO" id="GO:0005737">
    <property type="term" value="C:cytoplasm"/>
    <property type="evidence" value="ECO:0007669"/>
    <property type="project" value="TreeGrafter"/>
</dbReference>
<dbReference type="PANTHER" id="PTHR48051:SF1">
    <property type="entry name" value="RAS SUPPRESSOR PROTEIN 1"/>
    <property type="match status" value="1"/>
</dbReference>
<reference evidence="4" key="2">
    <citation type="submission" date="2010-04" db="EMBL/GenBank/DDBJ databases">
        <authorList>
            <person name="Buell R."/>
            <person name="Hamilton J."/>
            <person name="Hostetler J."/>
        </authorList>
    </citation>
    <scope>NUCLEOTIDE SEQUENCE [LARGE SCALE GENOMIC DNA]</scope>
    <source>
        <strain evidence="4">DAOM:BR144</strain>
    </source>
</reference>